<dbReference type="EMBL" id="CAUOFW020000081">
    <property type="protein sequence ID" value="CAK9133574.1"/>
    <property type="molecule type" value="Genomic_DNA"/>
</dbReference>
<name>A0ABC8QLQ8_9AQUA</name>
<evidence type="ECO:0000256" key="4">
    <source>
        <dbReference type="SAM" id="MobiDB-lite"/>
    </source>
</evidence>
<organism evidence="8 9">
    <name type="scientific">Ilex paraguariensis</name>
    <name type="common">yerba mate</name>
    <dbReference type="NCBI Taxonomy" id="185542"/>
    <lineage>
        <taxon>Eukaryota</taxon>
        <taxon>Viridiplantae</taxon>
        <taxon>Streptophyta</taxon>
        <taxon>Embryophyta</taxon>
        <taxon>Tracheophyta</taxon>
        <taxon>Spermatophyta</taxon>
        <taxon>Magnoliopsida</taxon>
        <taxon>eudicotyledons</taxon>
        <taxon>Gunneridae</taxon>
        <taxon>Pentapetalae</taxon>
        <taxon>asterids</taxon>
        <taxon>campanulids</taxon>
        <taxon>Aquifoliales</taxon>
        <taxon>Aquifoliaceae</taxon>
        <taxon>Ilex</taxon>
    </lineage>
</organism>
<proteinExistence type="predicted"/>
<evidence type="ECO:0000256" key="2">
    <source>
        <dbReference type="ARBA" id="ARBA00023008"/>
    </source>
</evidence>
<keyword evidence="5" id="KW-1133">Transmembrane helix</keyword>
<dbReference type="InterPro" id="IPR008972">
    <property type="entry name" value="Cupredoxin"/>
</dbReference>
<keyword evidence="2" id="KW-0186">Copper</keyword>
<dbReference type="CDD" id="cd04216">
    <property type="entry name" value="Phytocyanin"/>
    <property type="match status" value="1"/>
</dbReference>
<accession>A0ABC8QLQ8</accession>
<feature type="transmembrane region" description="Helical" evidence="5">
    <location>
        <begin position="146"/>
        <end position="166"/>
    </location>
</feature>
<dbReference type="Proteomes" id="UP001642360">
    <property type="component" value="Unassembled WGS sequence"/>
</dbReference>
<gene>
    <name evidence="8" type="ORF">ILEXP_LOCUS485</name>
</gene>
<dbReference type="PROSITE" id="PS51485">
    <property type="entry name" value="PHYTOCYANIN"/>
    <property type="match status" value="1"/>
</dbReference>
<feature type="region of interest" description="Disordered" evidence="4">
    <location>
        <begin position="116"/>
        <end position="145"/>
    </location>
</feature>
<feature type="signal peptide" evidence="6">
    <location>
        <begin position="1"/>
        <end position="19"/>
    </location>
</feature>
<keyword evidence="1" id="KW-0479">Metal-binding</keyword>
<reference evidence="8 9" key="1">
    <citation type="submission" date="2024-02" db="EMBL/GenBank/DDBJ databases">
        <authorList>
            <person name="Vignale AGUSTIN F."/>
            <person name="Sosa J E."/>
            <person name="Modenutti C."/>
        </authorList>
    </citation>
    <scope>NUCLEOTIDE SEQUENCE [LARGE SCALE GENOMIC DNA]</scope>
</reference>
<dbReference type="AlphaFoldDB" id="A0ABC8QLQ8"/>
<evidence type="ECO:0000259" key="7">
    <source>
        <dbReference type="PROSITE" id="PS51485"/>
    </source>
</evidence>
<evidence type="ECO:0000256" key="6">
    <source>
        <dbReference type="SAM" id="SignalP"/>
    </source>
</evidence>
<dbReference type="PANTHER" id="PTHR33021:SF350">
    <property type="entry name" value="UCLACYANIN-2"/>
    <property type="match status" value="1"/>
</dbReference>
<feature type="compositionally biased region" description="Low complexity" evidence="4">
    <location>
        <begin position="117"/>
        <end position="129"/>
    </location>
</feature>
<comment type="caution">
    <text evidence="8">The sequence shown here is derived from an EMBL/GenBank/DDBJ whole genome shotgun (WGS) entry which is preliminary data.</text>
</comment>
<feature type="compositionally biased region" description="Pro residues" evidence="4">
    <location>
        <begin position="130"/>
        <end position="141"/>
    </location>
</feature>
<dbReference type="SUPFAM" id="SSF49503">
    <property type="entry name" value="Cupredoxins"/>
    <property type="match status" value="1"/>
</dbReference>
<dbReference type="InterPro" id="IPR039391">
    <property type="entry name" value="Phytocyanin-like"/>
</dbReference>
<protein>
    <recommendedName>
        <fullName evidence="7">Phytocyanin domain-containing protein</fullName>
    </recommendedName>
</protein>
<sequence>MAMAAALLLLLLAAPAVYAVQHTVGGSTGWNTGYNYVTWAAGQSFAVGDTLLFTYGPTHSLDLVGQSDYTNCATGNALSTYSGGSNIITLNTTGTVYFLCPTPGHCGQGMKLAVTVGSGPSTSPPGTTNSPPPPPPPPPSSASPSIGINRLILGLTLGLGLVLAFMG</sequence>
<feature type="chain" id="PRO_5044819237" description="Phytocyanin domain-containing protein" evidence="6">
    <location>
        <begin position="20"/>
        <end position="167"/>
    </location>
</feature>
<dbReference type="FunFam" id="2.60.40.420:FF:000003">
    <property type="entry name" value="Blue copper"/>
    <property type="match status" value="1"/>
</dbReference>
<keyword evidence="9" id="KW-1185">Reference proteome</keyword>
<dbReference type="GO" id="GO:0046872">
    <property type="term" value="F:metal ion binding"/>
    <property type="evidence" value="ECO:0007669"/>
    <property type="project" value="UniProtKB-KW"/>
</dbReference>
<dbReference type="Gene3D" id="2.60.40.420">
    <property type="entry name" value="Cupredoxins - blue copper proteins"/>
    <property type="match status" value="1"/>
</dbReference>
<evidence type="ECO:0000256" key="5">
    <source>
        <dbReference type="SAM" id="Phobius"/>
    </source>
</evidence>
<keyword evidence="5" id="KW-0812">Transmembrane</keyword>
<dbReference type="PROSITE" id="PS00196">
    <property type="entry name" value="COPPER_BLUE"/>
    <property type="match status" value="1"/>
</dbReference>
<dbReference type="Pfam" id="PF02298">
    <property type="entry name" value="Cu_bind_like"/>
    <property type="match status" value="1"/>
</dbReference>
<keyword evidence="5" id="KW-0472">Membrane</keyword>
<dbReference type="PANTHER" id="PTHR33021">
    <property type="entry name" value="BLUE COPPER PROTEIN"/>
    <property type="match status" value="1"/>
</dbReference>
<evidence type="ECO:0000256" key="3">
    <source>
        <dbReference type="ARBA" id="ARBA00023180"/>
    </source>
</evidence>
<feature type="domain" description="Phytocyanin" evidence="7">
    <location>
        <begin position="20"/>
        <end position="118"/>
    </location>
</feature>
<dbReference type="InterPro" id="IPR028871">
    <property type="entry name" value="BlueCu_1_BS"/>
</dbReference>
<evidence type="ECO:0000313" key="9">
    <source>
        <dbReference type="Proteomes" id="UP001642360"/>
    </source>
</evidence>
<dbReference type="InterPro" id="IPR003245">
    <property type="entry name" value="Phytocyanin_dom"/>
</dbReference>
<keyword evidence="3" id="KW-0325">Glycoprotein</keyword>
<evidence type="ECO:0000256" key="1">
    <source>
        <dbReference type="ARBA" id="ARBA00022723"/>
    </source>
</evidence>
<evidence type="ECO:0000313" key="8">
    <source>
        <dbReference type="EMBL" id="CAK9133574.1"/>
    </source>
</evidence>
<keyword evidence="6" id="KW-0732">Signal</keyword>